<evidence type="ECO:0000256" key="6">
    <source>
        <dbReference type="ARBA" id="ARBA00022801"/>
    </source>
</evidence>
<dbReference type="GO" id="GO:0016579">
    <property type="term" value="P:protein deubiquitination"/>
    <property type="evidence" value="ECO:0007669"/>
    <property type="project" value="InterPro"/>
</dbReference>
<evidence type="ECO:0000313" key="11">
    <source>
        <dbReference type="Proteomes" id="UP000824469"/>
    </source>
</evidence>
<dbReference type="AlphaFoldDB" id="A0AA38KL37"/>
<feature type="non-terminal residue" evidence="10">
    <location>
        <position position="449"/>
    </location>
</feature>
<keyword evidence="5" id="KW-0833">Ubl conjugation pathway</keyword>
<dbReference type="GO" id="GO:0005829">
    <property type="term" value="C:cytosol"/>
    <property type="evidence" value="ECO:0007669"/>
    <property type="project" value="TreeGrafter"/>
</dbReference>
<dbReference type="InterPro" id="IPR038765">
    <property type="entry name" value="Papain-like_cys_pep_sf"/>
</dbReference>
<reference evidence="10 11" key="1">
    <citation type="journal article" date="2021" name="Nat. Plants">
        <title>The Taxus genome provides insights into paclitaxel biosynthesis.</title>
        <authorList>
            <person name="Xiong X."/>
            <person name="Gou J."/>
            <person name="Liao Q."/>
            <person name="Li Y."/>
            <person name="Zhou Q."/>
            <person name="Bi G."/>
            <person name="Li C."/>
            <person name="Du R."/>
            <person name="Wang X."/>
            <person name="Sun T."/>
            <person name="Guo L."/>
            <person name="Liang H."/>
            <person name="Lu P."/>
            <person name="Wu Y."/>
            <person name="Zhang Z."/>
            <person name="Ro D.K."/>
            <person name="Shang Y."/>
            <person name="Huang S."/>
            <person name="Yan J."/>
        </authorList>
    </citation>
    <scope>NUCLEOTIDE SEQUENCE [LARGE SCALE GENOMIC DNA]</scope>
    <source>
        <strain evidence="10">Ta-2019</strain>
    </source>
</reference>
<dbReference type="PANTHER" id="PTHR24006:SF888">
    <property type="entry name" value="UBIQUITIN CARBOXYL-TERMINAL HYDROLASE 30"/>
    <property type="match status" value="1"/>
</dbReference>
<feature type="region of interest" description="Disordered" evidence="8">
    <location>
        <begin position="383"/>
        <end position="449"/>
    </location>
</feature>
<dbReference type="InterPro" id="IPR028889">
    <property type="entry name" value="USP"/>
</dbReference>
<evidence type="ECO:0000256" key="2">
    <source>
        <dbReference type="ARBA" id="ARBA00009085"/>
    </source>
</evidence>
<dbReference type="Gene3D" id="3.90.70.10">
    <property type="entry name" value="Cysteine proteinases"/>
    <property type="match status" value="1"/>
</dbReference>
<dbReference type="InterPro" id="IPR001394">
    <property type="entry name" value="Peptidase_C19_UCH"/>
</dbReference>
<name>A0AA38KL37_TAXCH</name>
<comment type="catalytic activity">
    <reaction evidence="1">
        <text>Thiol-dependent hydrolysis of ester, thioester, amide, peptide and isopeptide bonds formed by the C-terminal Gly of ubiquitin (a 76-residue protein attached to proteins as an intracellular targeting signal).</text>
        <dbReference type="EC" id="3.4.19.12"/>
    </reaction>
</comment>
<organism evidence="10 11">
    <name type="scientific">Taxus chinensis</name>
    <name type="common">Chinese yew</name>
    <name type="synonym">Taxus wallichiana var. chinensis</name>
    <dbReference type="NCBI Taxonomy" id="29808"/>
    <lineage>
        <taxon>Eukaryota</taxon>
        <taxon>Viridiplantae</taxon>
        <taxon>Streptophyta</taxon>
        <taxon>Embryophyta</taxon>
        <taxon>Tracheophyta</taxon>
        <taxon>Spermatophyta</taxon>
        <taxon>Pinopsida</taxon>
        <taxon>Pinidae</taxon>
        <taxon>Conifers II</taxon>
        <taxon>Cupressales</taxon>
        <taxon>Taxaceae</taxon>
        <taxon>Taxus</taxon>
    </lineage>
</organism>
<dbReference type="GO" id="GO:0006508">
    <property type="term" value="P:proteolysis"/>
    <property type="evidence" value="ECO:0007669"/>
    <property type="project" value="UniProtKB-KW"/>
</dbReference>
<sequence>VKQALASSYFFQSFIDSCVQISNKSVEENAKLMPLAAAVSVLLEELSVLGAEGRVASPRRVMMALESYATNFDLARQQDAAEALGHLLSSLKEECLEYIEHYMPHCGSLSSVLAFCDDEFTNHKDRGEKISLEVWNRYLKRPLDGTLGSILTCQSCSFQSSTQFEFFHDLPISPIVGGDGDIIEGCTIHDCLKNFTAPEQIGNYRCSNCSHLSAIQALSLKFEANKAIIQKIKDCNDDESCSCEALFAEGGLPWPVVYKNACKQLRVGRCPKVLCIHLQRASMSEIGGLIKLRGHVSFPIIFDLFPYTVAAQERRRVPLLHEIQMQTRQSQSMLSHMEYFKLQFDRNSLPLSPFFVQESSFSSASMPGNCRERSLCNTVDQLHHPQENKPLTDERNSMTKSVTCRNSDIHIQPDDEKRKIPINDSLLQSENPNSGSLGSKKMSSSSLGT</sequence>
<comment type="similarity">
    <text evidence="2">Belongs to the peptidase C19 family.</text>
</comment>
<keyword evidence="6" id="KW-0378">Hydrolase</keyword>
<evidence type="ECO:0000256" key="3">
    <source>
        <dbReference type="ARBA" id="ARBA00012759"/>
    </source>
</evidence>
<dbReference type="OMA" id="IKLRGHV"/>
<comment type="caution">
    <text evidence="10">The sequence shown here is derived from an EMBL/GenBank/DDBJ whole genome shotgun (WGS) entry which is preliminary data.</text>
</comment>
<evidence type="ECO:0000256" key="5">
    <source>
        <dbReference type="ARBA" id="ARBA00022786"/>
    </source>
</evidence>
<dbReference type="PROSITE" id="PS50235">
    <property type="entry name" value="USP_3"/>
    <property type="match status" value="1"/>
</dbReference>
<dbReference type="InterPro" id="IPR050164">
    <property type="entry name" value="Peptidase_C19"/>
</dbReference>
<evidence type="ECO:0000313" key="10">
    <source>
        <dbReference type="EMBL" id="KAH9308328.1"/>
    </source>
</evidence>
<feature type="domain" description="USP" evidence="9">
    <location>
        <begin position="1"/>
        <end position="449"/>
    </location>
</feature>
<dbReference type="GO" id="GO:0005634">
    <property type="term" value="C:nucleus"/>
    <property type="evidence" value="ECO:0007669"/>
    <property type="project" value="TreeGrafter"/>
</dbReference>
<keyword evidence="4" id="KW-0645">Protease</keyword>
<protein>
    <recommendedName>
        <fullName evidence="3">ubiquitinyl hydrolase 1</fullName>
        <ecNumber evidence="3">3.4.19.12</ecNumber>
    </recommendedName>
</protein>
<dbReference type="GO" id="GO:0004843">
    <property type="term" value="F:cysteine-type deubiquitinase activity"/>
    <property type="evidence" value="ECO:0007669"/>
    <property type="project" value="UniProtKB-EC"/>
</dbReference>
<gene>
    <name evidence="10" type="ORF">KI387_036239</name>
</gene>
<dbReference type="PANTHER" id="PTHR24006">
    <property type="entry name" value="UBIQUITIN CARBOXYL-TERMINAL HYDROLASE"/>
    <property type="match status" value="1"/>
</dbReference>
<feature type="compositionally biased region" description="Low complexity" evidence="8">
    <location>
        <begin position="434"/>
        <end position="449"/>
    </location>
</feature>
<evidence type="ECO:0000256" key="4">
    <source>
        <dbReference type="ARBA" id="ARBA00022670"/>
    </source>
</evidence>
<feature type="compositionally biased region" description="Basic and acidic residues" evidence="8">
    <location>
        <begin position="407"/>
        <end position="421"/>
    </location>
</feature>
<keyword evidence="11" id="KW-1185">Reference proteome</keyword>
<feature type="compositionally biased region" description="Basic and acidic residues" evidence="8">
    <location>
        <begin position="383"/>
        <end position="397"/>
    </location>
</feature>
<dbReference type="EMBL" id="JAHRHJ020000007">
    <property type="protein sequence ID" value="KAH9308328.1"/>
    <property type="molecule type" value="Genomic_DNA"/>
</dbReference>
<keyword evidence="7" id="KW-0788">Thiol protease</keyword>
<evidence type="ECO:0000259" key="9">
    <source>
        <dbReference type="PROSITE" id="PS50235"/>
    </source>
</evidence>
<dbReference type="SUPFAM" id="SSF54001">
    <property type="entry name" value="Cysteine proteinases"/>
    <property type="match status" value="1"/>
</dbReference>
<proteinExistence type="inferred from homology"/>
<accession>A0AA38KL37</accession>
<evidence type="ECO:0000256" key="1">
    <source>
        <dbReference type="ARBA" id="ARBA00000707"/>
    </source>
</evidence>
<evidence type="ECO:0000256" key="7">
    <source>
        <dbReference type="ARBA" id="ARBA00022807"/>
    </source>
</evidence>
<evidence type="ECO:0000256" key="8">
    <source>
        <dbReference type="SAM" id="MobiDB-lite"/>
    </source>
</evidence>
<feature type="non-terminal residue" evidence="10">
    <location>
        <position position="1"/>
    </location>
</feature>
<dbReference type="Pfam" id="PF00443">
    <property type="entry name" value="UCH"/>
    <property type="match status" value="1"/>
</dbReference>
<dbReference type="EC" id="3.4.19.12" evidence="3"/>
<dbReference type="CDD" id="cd02257">
    <property type="entry name" value="Peptidase_C19"/>
    <property type="match status" value="1"/>
</dbReference>
<dbReference type="Proteomes" id="UP000824469">
    <property type="component" value="Unassembled WGS sequence"/>
</dbReference>